<reference evidence="2" key="2">
    <citation type="submission" date="2018-03" db="EMBL/GenBank/DDBJ databases">
        <title>The Triticum urartu genome reveals the dynamic nature of wheat genome evolution.</title>
        <authorList>
            <person name="Ling H."/>
            <person name="Ma B."/>
            <person name="Shi X."/>
            <person name="Liu H."/>
            <person name="Dong L."/>
            <person name="Sun H."/>
            <person name="Cao Y."/>
            <person name="Gao Q."/>
            <person name="Zheng S."/>
            <person name="Li Y."/>
            <person name="Yu Y."/>
            <person name="Du H."/>
            <person name="Qi M."/>
            <person name="Li Y."/>
            <person name="Yu H."/>
            <person name="Cui Y."/>
            <person name="Wang N."/>
            <person name="Chen C."/>
            <person name="Wu H."/>
            <person name="Zhao Y."/>
            <person name="Zhang J."/>
            <person name="Li Y."/>
            <person name="Zhou W."/>
            <person name="Zhang B."/>
            <person name="Hu W."/>
            <person name="Eijk M."/>
            <person name="Tang J."/>
            <person name="Witsenboer H."/>
            <person name="Zhao S."/>
            <person name="Li Z."/>
            <person name="Zhang A."/>
            <person name="Wang D."/>
            <person name="Liang C."/>
        </authorList>
    </citation>
    <scope>NUCLEOTIDE SEQUENCE [LARGE SCALE GENOMIC DNA]</scope>
    <source>
        <strain evidence="2">cv. G1812</strain>
    </source>
</reference>
<dbReference type="Pfam" id="PF13966">
    <property type="entry name" value="zf-RVT"/>
    <property type="match status" value="1"/>
</dbReference>
<feature type="domain" description="Reverse transcriptase zinc-binding" evidence="1">
    <location>
        <begin position="206"/>
        <end position="306"/>
    </location>
</feature>
<dbReference type="Proteomes" id="UP000015106">
    <property type="component" value="Chromosome 6"/>
</dbReference>
<evidence type="ECO:0000259" key="1">
    <source>
        <dbReference type="Pfam" id="PF13966"/>
    </source>
</evidence>
<keyword evidence="3" id="KW-1185">Reference proteome</keyword>
<reference evidence="2" key="3">
    <citation type="submission" date="2022-06" db="UniProtKB">
        <authorList>
            <consortium name="EnsemblPlants"/>
        </authorList>
    </citation>
    <scope>IDENTIFICATION</scope>
</reference>
<accession>A0A8R7QM35</accession>
<name>A0A8R7QM35_TRIUA</name>
<evidence type="ECO:0000313" key="2">
    <source>
        <dbReference type="EnsemblPlants" id="TuG1812G0600000280.01.T01"/>
    </source>
</evidence>
<dbReference type="PANTHER" id="PTHR33116">
    <property type="entry name" value="REVERSE TRANSCRIPTASE ZINC-BINDING DOMAIN-CONTAINING PROTEIN-RELATED-RELATED"/>
    <property type="match status" value="1"/>
</dbReference>
<evidence type="ECO:0000313" key="3">
    <source>
        <dbReference type="Proteomes" id="UP000015106"/>
    </source>
</evidence>
<protein>
    <recommendedName>
        <fullName evidence="1">Reverse transcriptase zinc-binding domain-containing protein</fullName>
    </recommendedName>
</protein>
<organism evidence="2 3">
    <name type="scientific">Triticum urartu</name>
    <name type="common">Red wild einkorn</name>
    <name type="synonym">Crithodium urartu</name>
    <dbReference type="NCBI Taxonomy" id="4572"/>
    <lineage>
        <taxon>Eukaryota</taxon>
        <taxon>Viridiplantae</taxon>
        <taxon>Streptophyta</taxon>
        <taxon>Embryophyta</taxon>
        <taxon>Tracheophyta</taxon>
        <taxon>Spermatophyta</taxon>
        <taxon>Magnoliopsida</taxon>
        <taxon>Liliopsida</taxon>
        <taxon>Poales</taxon>
        <taxon>Poaceae</taxon>
        <taxon>BOP clade</taxon>
        <taxon>Pooideae</taxon>
        <taxon>Triticodae</taxon>
        <taxon>Triticeae</taxon>
        <taxon>Triticinae</taxon>
        <taxon>Triticum</taxon>
    </lineage>
</organism>
<dbReference type="InterPro" id="IPR026960">
    <property type="entry name" value="RVT-Znf"/>
</dbReference>
<proteinExistence type="predicted"/>
<reference evidence="3" key="1">
    <citation type="journal article" date="2013" name="Nature">
        <title>Draft genome of the wheat A-genome progenitor Triticum urartu.</title>
        <authorList>
            <person name="Ling H.Q."/>
            <person name="Zhao S."/>
            <person name="Liu D."/>
            <person name="Wang J."/>
            <person name="Sun H."/>
            <person name="Zhang C."/>
            <person name="Fan H."/>
            <person name="Li D."/>
            <person name="Dong L."/>
            <person name="Tao Y."/>
            <person name="Gao C."/>
            <person name="Wu H."/>
            <person name="Li Y."/>
            <person name="Cui Y."/>
            <person name="Guo X."/>
            <person name="Zheng S."/>
            <person name="Wang B."/>
            <person name="Yu K."/>
            <person name="Liang Q."/>
            <person name="Yang W."/>
            <person name="Lou X."/>
            <person name="Chen J."/>
            <person name="Feng M."/>
            <person name="Jian J."/>
            <person name="Zhang X."/>
            <person name="Luo G."/>
            <person name="Jiang Y."/>
            <person name="Liu J."/>
            <person name="Wang Z."/>
            <person name="Sha Y."/>
            <person name="Zhang B."/>
            <person name="Wu H."/>
            <person name="Tang D."/>
            <person name="Shen Q."/>
            <person name="Xue P."/>
            <person name="Zou S."/>
            <person name="Wang X."/>
            <person name="Liu X."/>
            <person name="Wang F."/>
            <person name="Yang Y."/>
            <person name="An X."/>
            <person name="Dong Z."/>
            <person name="Zhang K."/>
            <person name="Zhang X."/>
            <person name="Luo M.C."/>
            <person name="Dvorak J."/>
            <person name="Tong Y."/>
            <person name="Wang J."/>
            <person name="Yang H."/>
            <person name="Li Z."/>
            <person name="Wang D."/>
            <person name="Zhang A."/>
            <person name="Wang J."/>
        </authorList>
    </citation>
    <scope>NUCLEOTIDE SEQUENCE</scope>
    <source>
        <strain evidence="3">cv. G1812</strain>
    </source>
</reference>
<dbReference type="PANTHER" id="PTHR33116:SF86">
    <property type="entry name" value="REVERSE TRANSCRIPTASE DOMAIN-CONTAINING PROTEIN"/>
    <property type="match status" value="1"/>
</dbReference>
<sequence>MSCFQIPMGVCNKLKKPICNWWGMENGKKKVHWRSWDWLSTPKYLGGMGFRDMAIFNQAMLGKQGWRLLTEPQSLCARVMKGRYFLDGDFWSARCPRSSYTWHSIMHGKKLLQQGILWRVGNGKAIKILRDTWILEVTPGTLNTSHAFPDNQTVNALMEENGKHWNTISVREFFSEEISKKILSIPISSEGCNDFPSWPYTKNGIYSVRSAYNLARSQLFWKTQSSDGKGASSKQRIMEIAWKKLWAINCPNKMKVVLWRIAHNCLPTGTQLQVRSIPTRYGCYFCNRMENVEHCFLQCEYVKEIWKDLKQEYGICLNLKNFSHIRQWVLDWISEASEIHSMIFAVALWHIWDNRNSCRNGEALPHPLRVSGQIKAYIDFILLNNVRSEGVSRREALKSVKKWTPPP</sequence>
<dbReference type="EnsemblPlants" id="TuG1812G0600000280.01.T01">
    <property type="protein sequence ID" value="TuG1812G0600000280.01.T01"/>
    <property type="gene ID" value="TuG1812G0600000280.01"/>
</dbReference>
<dbReference type="AlphaFoldDB" id="A0A8R7QM35"/>
<dbReference type="Gramene" id="TuG1812G0600000280.01.T01">
    <property type="protein sequence ID" value="TuG1812G0600000280.01.T01"/>
    <property type="gene ID" value="TuG1812G0600000280.01"/>
</dbReference>